<dbReference type="InterPro" id="IPR019528">
    <property type="entry name" value="PACT_domain"/>
</dbReference>
<feature type="coiled-coil region" evidence="6">
    <location>
        <begin position="132"/>
        <end position="166"/>
    </location>
</feature>
<dbReference type="GO" id="GO:0005813">
    <property type="term" value="C:centrosome"/>
    <property type="evidence" value="ECO:0007669"/>
    <property type="project" value="UniProtKB-SubCell"/>
</dbReference>
<evidence type="ECO:0000256" key="1">
    <source>
        <dbReference type="ARBA" id="ARBA00004300"/>
    </source>
</evidence>
<keyword evidence="4 6" id="KW-0175">Coiled coil</keyword>
<evidence type="ECO:0000256" key="5">
    <source>
        <dbReference type="ARBA" id="ARBA00023212"/>
    </source>
</evidence>
<evidence type="ECO:0000256" key="3">
    <source>
        <dbReference type="ARBA" id="ARBA00022553"/>
    </source>
</evidence>
<feature type="coiled-coil region" evidence="6">
    <location>
        <begin position="569"/>
        <end position="603"/>
    </location>
</feature>
<dbReference type="Pfam" id="PF10495">
    <property type="entry name" value="PACT_coil_coil"/>
    <property type="match status" value="1"/>
</dbReference>
<dbReference type="GO" id="GO:0007165">
    <property type="term" value="P:signal transduction"/>
    <property type="evidence" value="ECO:0007669"/>
    <property type="project" value="InterPro"/>
</dbReference>
<keyword evidence="2" id="KW-0963">Cytoplasm</keyword>
<dbReference type="GeneTree" id="ENSGT00730000110871"/>
<feature type="coiled-coil region" evidence="6">
    <location>
        <begin position="726"/>
        <end position="753"/>
    </location>
</feature>
<keyword evidence="3" id="KW-0597">Phosphoprotein</keyword>
<dbReference type="STRING" id="1676925.ENSPKIP00000008382"/>
<reference evidence="9" key="2">
    <citation type="submission" date="2025-09" db="UniProtKB">
        <authorList>
            <consortium name="Ensembl"/>
        </authorList>
    </citation>
    <scope>IDENTIFICATION</scope>
</reference>
<accession>A0A3B3QNV0</accession>
<dbReference type="PANTHER" id="PTHR44981">
    <property type="entry name" value="PERICENTRIN-LIKE PROTEIN, ISOFORM F"/>
    <property type="match status" value="1"/>
</dbReference>
<feature type="coiled-coil region" evidence="6">
    <location>
        <begin position="2092"/>
        <end position="2126"/>
    </location>
</feature>
<feature type="region of interest" description="Disordered" evidence="7">
    <location>
        <begin position="3185"/>
        <end position="3213"/>
    </location>
</feature>
<proteinExistence type="predicted"/>
<evidence type="ECO:0000256" key="4">
    <source>
        <dbReference type="ARBA" id="ARBA00023054"/>
    </source>
</evidence>
<evidence type="ECO:0000256" key="6">
    <source>
        <dbReference type="SAM" id="Coils"/>
    </source>
</evidence>
<sequence>MDQEERQRKMKAGRAKLACFRSSKAKVEGMYSQNEVWKRNTNDLPAEGGEPNQGDMIDTQEDPETIDLAVLKDRWLTSAMEHSMLGHQAAGNTCGKVEELEAMVPDGHQQLQELQWAMQKHSEIILQLSTSLQVVLANRQQLQHQALQLSDEILILQEQLQQASQLLMSCTCGCVELSQTQEQVSRFLLRLRGHQCQLDGLQQQLEETHQSTRDQQQLLTQKDGIISELGEKLADAEKALSLLNQELVELRQSTCMADEGCCWDAELHMLMSELQKGRGDCLRETWHTANLPKASGKEQSGLKEQLASEQPAVWAHKTQQCPTKTQELHTEIFRLSILILDLQQKLEQEEQSGQDLKFTTGRSNGGLQLRVLGEEGAIDVANLDGAHETALQCLREEHRDSIKKLKEQLTALLCYRDEFCQTALEGPAPIPRVKSGKTRVAMEMATGCDRDPVQEILGSSSSENHLMEKYLFISEKWDSSCLERSNDGLNLLEQVGNYRFEFGSELELERSKSVNSDLEHTEQDHDDQSLIPEAGGRYVSSAMHDPSLRRLSEDSEAVDLGKVLIMQQCRDLNEQLAKRDEQLRALQEELRKSAVEVQEALQKWSSVTETLYSVQCELEEERKRRIRYQDHLRNELYSLGNHSELDRDVGNLIQKQKWPGVSLTSDVRILFGHQPATLQMQNNELQTQIDMDMAKNQTVSESLAQKTLVSIENGLHLQTELEKCRVYKATKEKAELESQLLCLQQNLANTETSLGQRSKEKMAQEQCLMGLEFKANNMESIMVSHSEEYNSQLKEKTSDLEVLEEGRMTEEKHQQKEAELVRRKCLREQEQLYKETLEKFCSSHQEERLSLEQKHQQVVKKLHEEMESKPQELRHTMEKRQREQIMLIKKAHVRKHEREWVELACRQEAELSHLWAELSTELQESLEAAHQAELLLAQQEQHGLELEALWLSLGEQQVAQLERTQDDQQHDSVVVLSELQASLCARWAQESTLLQTCHQRELVATGEDHQQELEGMKWAWEAKLSKQEALLEKQHTTEMEALKQNEDRARVELQTSLHDLLASREQEFAEKEQCLQQQVFLKSGLEQKLPRLGELKVLPLACSSCVEVVVNLKQEFAQQCEAIQTHNKQELKNLCISFEKHLRTTEDSYQEEMAMLQLRLLQQAASSCGSVDSDGTLEEKDPMLGNTTTTTSKLKQDFEPGVEEGAHGEERKNAECHLVQQEDLQKDAAEEPWVQEQHLEKEWTGHALQDQLDDEYSLQISAIAQKIFGQLQSERKNMMQKVKKHVSLREKQTEARLKEEQRQLAQQCEHDLSRLRKTHREELEVLRSLLEMYVLRMEQLEPRLCIRLKGELELLEVDVSSKHQVELESLETILQEPNMVQLETCEAELHAEHWREEEVQGRLLSNMEALESICCEKEAMLHVERSSHVAKLEELRRQLAQAYMEKFTGMAVELGQAHKVELAGSLASQRQALEEECVAALGVLQQEVLALENQHSTTLQELRQQAEVQAPRAQQQLQELSGESAHELEALHRELEEARRQKERFQVEMEVLQSQAQEQKLLVSQLERQLSKEHQQSHQPQQEVDLELSQLRVQISNLKGELEGRCSEIAMLETLLQRHERENQEGCHLLAMLRADLNVAAEDRKGLQEVQERLLKLLLDVLRSIVATEDLINQSINKGKPGSSPVKGEDSESCDSGPDSCLWSTLTEGGLEFSLLCGPEQLVLEACVRLRLAVGRLLELMAQSDRVAVQSCHGKDDTAQLILLHQQLLEQLDLEAIVKKQMELELHKAEGLMEGYVVEKATLEESLQQKESQEQKLVEELEAMQLHLLELSEENGLLLRQRDALSGVLGEPERAGLLDETLRLAQEKLDVQRQAEKDHGGLVSQLRRLETELEEQTNCNMELEQQQQAQNEDLLQQIQALEKQLKHHRHFIDCQAMEREHEREEFQQEIRKLEAHLKQQNRGCAGDDYAGRKVEDLSQQVESLQASMKEKLDDYSTLLLVKQKYQCEVAEQSEEIDRMAGCMQELEQELDRARRAQLELLQDKDALQQQQYSQCMQISALQSTVDEARHRLPDATPDPELQAELEAVQQDLLSKETQVQMLSGQLEVLQRELTVKDEEVSQLNLQLDQFTKQSSACTVQLQCEVTALQVSSLHREDRGDNKATSSLQLPLDLLVEKNQDTDHLNQQIHQLQQEVGMSQDSKMEVQLEELRSLIDHLRNEQQHLRRQHEEEEEQLHGVIHKLREELTQLGPSCLEVGELQEKYRTLAVGCHTSSHDLQSQLNLMHSEKEALQLLLRSQGETFRSQLESLGHSLKEEQQLAGKKDEVAFLKESLSQPQVQVEQLSASLQELEEHQGQEKLSVVEKEELTAECQELKQREGWLQEEVEHLKQEVVLAGAQIQELNSQLEAGEVGYAEAHRDVLTYAETTLAKAEGVLRDKGAELEALRVELAAVKEALSSSTDRVEKLLEEGQMKDTALTELHIVNEQLKAELRGLRGKWQLQELHGQYDLQAMPSYSQEAAAGGSLPLLSTGVSVRSPEHLRCQDRSMSHGSRLSDCSSLELCSKEPSLPPESLQMDTELLGSCSPGPLSDSNTVSMMETLHLEQVEGLLHLDLTPPSTPGGLVDFTSDGYGSNMRSELGARLQMELEATERLDANFLEYLRQRGLTVADSVVASIKLLSPEVQGLLKKLNQEACLVLALSQRPCADAVLPGWQGEKRALQETVLSLRELLCRIAENGPKGQSNEADWRAELIRAVSTMLASEWHWLRSELTTIMAAHVALDSDPLTDHLEQLLKQQDEHQRSSLQQLLSAERRSLLSELQSLQAQLRIAGLQNQEQLQQLQNCLSAAQGDGSQLRRQVELLEFRLQQEQVLVQKLRSSLSLEQDIAAQLRTELEQKHTLLETTASSQQELHSETCRLRVQLESQAVVCLSWEDKAKHEKTKVQELQQQVQHGQAKVQDFQEEVQLGQAKVRELQEEVQYGQSKVRELQEEVQRGQAKVRELQEEVQRGQAKVRELQEEVQRGQAKVQELQQEVQRKQAKVWEVQQVVHREQQCSQHTHVAQNQVVLQHALEQERVQCSNLRKELQIEISRCEALILQESRRASQAVQQLEELTNSFTQEKQDLTVKLEEACSLSAQLTASLTQEKREKQDLTLKLEEASSYSARLTASLTQKKQEKQDLKLKLEKQQGFHDRQQLGSDKQELREEKRDWQNQQERRHQRLLELEEQRINHVQQTLQELQGMSSHATAYPQSQQQQLQISQQQLQLARVRVTSLLHRAHTSCDNGWLQQKHGLQELLCTLADLEQDLQQLNSQGLSAEKAWHTEWASLPEVVGPVIVTDCAKLRAQVQRLYLKYLRAESFRKALVYQKKYLLLQLGGFQDSELATLSLIGLMGACPSPAAFKTRPTNRFRTTVCVIIAISRLRFLVRKWHKSVTRGAMNPASNGHGPSVSSTTRAALPVRRQPSGICFPPTHKHGPGQRMALSPVFPPATSAFNLQHRPPPYPDPEHSLSEYIQHLEAVQQRLGAVQKGEFLEPLEAILPVGGHGDAGEQQAPPVLEDRNYTRKLLLDFRCDFVLPCPCGPK</sequence>
<feature type="coiled-coil region" evidence="6">
    <location>
        <begin position="2364"/>
        <end position="2497"/>
    </location>
</feature>
<evidence type="ECO:0000256" key="7">
    <source>
        <dbReference type="SAM" id="MobiDB-lite"/>
    </source>
</evidence>
<reference evidence="9" key="1">
    <citation type="submission" date="2025-08" db="UniProtKB">
        <authorList>
            <consortium name="Ensembl"/>
        </authorList>
    </citation>
    <scope>IDENTIFICATION</scope>
</reference>
<keyword evidence="10" id="KW-1185">Reference proteome</keyword>
<feature type="coiled-coil region" evidence="6">
    <location>
        <begin position="2805"/>
        <end position="2839"/>
    </location>
</feature>
<keyword evidence="5" id="KW-0206">Cytoskeleton</keyword>
<dbReference type="PANTHER" id="PTHR44981:SF3">
    <property type="entry name" value="PERICENTRIN"/>
    <property type="match status" value="1"/>
</dbReference>
<feature type="coiled-coil region" evidence="6">
    <location>
        <begin position="2928"/>
        <end position="3046"/>
    </location>
</feature>
<feature type="coiled-coil region" evidence="6">
    <location>
        <begin position="3292"/>
        <end position="3319"/>
    </location>
</feature>
<evidence type="ECO:0000313" key="10">
    <source>
        <dbReference type="Proteomes" id="UP000261540"/>
    </source>
</evidence>
<dbReference type="GO" id="GO:0005737">
    <property type="term" value="C:cytoplasm"/>
    <property type="evidence" value="ECO:0007669"/>
    <property type="project" value="UniProtKB-ARBA"/>
</dbReference>
<feature type="coiled-coil region" evidence="6">
    <location>
        <begin position="1793"/>
        <end position="1834"/>
    </location>
</feature>
<dbReference type="Proteomes" id="UP000261540">
    <property type="component" value="Unplaced"/>
</dbReference>
<feature type="domain" description="Pericentrin/AKAP-450 centrosomal targeting" evidence="8">
    <location>
        <begin position="3352"/>
        <end position="3428"/>
    </location>
</feature>
<organism evidence="9 10">
    <name type="scientific">Paramormyrops kingsleyae</name>
    <dbReference type="NCBI Taxonomy" id="1676925"/>
    <lineage>
        <taxon>Eukaryota</taxon>
        <taxon>Metazoa</taxon>
        <taxon>Chordata</taxon>
        <taxon>Craniata</taxon>
        <taxon>Vertebrata</taxon>
        <taxon>Euteleostomi</taxon>
        <taxon>Actinopterygii</taxon>
        <taxon>Neopterygii</taxon>
        <taxon>Teleostei</taxon>
        <taxon>Osteoglossocephala</taxon>
        <taxon>Osteoglossomorpha</taxon>
        <taxon>Osteoglossiformes</taxon>
        <taxon>Mormyridae</taxon>
        <taxon>Paramormyrops</taxon>
    </lineage>
</organism>
<dbReference type="InterPro" id="IPR028745">
    <property type="entry name" value="AKAP9/Pericentrin"/>
</dbReference>
<feature type="region of interest" description="Disordered" evidence="7">
    <location>
        <begin position="38"/>
        <end position="59"/>
    </location>
</feature>
<feature type="compositionally biased region" description="Basic and acidic residues" evidence="7">
    <location>
        <begin position="513"/>
        <end position="528"/>
    </location>
</feature>
<evidence type="ECO:0000313" key="9">
    <source>
        <dbReference type="Ensembl" id="ENSPKIP00000008382.1"/>
    </source>
</evidence>
<feature type="region of interest" description="Disordered" evidence="7">
    <location>
        <begin position="513"/>
        <end position="532"/>
    </location>
</feature>
<comment type="subcellular location">
    <subcellularLocation>
        <location evidence="1">Cytoplasm</location>
        <location evidence="1">Cytoskeleton</location>
        <location evidence="1">Microtubule organizing center</location>
        <location evidence="1">Centrosome</location>
    </subcellularLocation>
</comment>
<dbReference type="Ensembl" id="ENSPKIT00000032462.1">
    <property type="protein sequence ID" value="ENSPKIP00000008382.1"/>
    <property type="gene ID" value="ENSPKIG00000023895.1"/>
</dbReference>
<feature type="region of interest" description="Disordered" evidence="7">
    <location>
        <begin position="1171"/>
        <end position="1191"/>
    </location>
</feature>
<feature type="coiled-coil region" evidence="6">
    <location>
        <begin position="2174"/>
        <end position="2245"/>
    </location>
</feature>
<evidence type="ECO:0000259" key="8">
    <source>
        <dbReference type="Pfam" id="PF10495"/>
    </source>
</evidence>
<feature type="region of interest" description="Disordered" evidence="7">
    <location>
        <begin position="1677"/>
        <end position="1697"/>
    </location>
</feature>
<evidence type="ECO:0000256" key="2">
    <source>
        <dbReference type="ARBA" id="ARBA00022490"/>
    </source>
</evidence>
<feature type="coiled-coil region" evidence="6">
    <location>
        <begin position="1503"/>
        <end position="1601"/>
    </location>
</feature>
<feature type="coiled-coil region" evidence="6">
    <location>
        <begin position="1886"/>
        <end position="2050"/>
    </location>
</feature>
<protein>
    <submittedName>
        <fullName evidence="9">Pericentrin</fullName>
    </submittedName>
</protein>
<dbReference type="GO" id="GO:0060090">
    <property type="term" value="F:molecular adaptor activity"/>
    <property type="evidence" value="ECO:0007669"/>
    <property type="project" value="InterPro"/>
</dbReference>
<name>A0A3B3QNV0_9TELE</name>
<feature type="coiled-coil region" evidence="6">
    <location>
        <begin position="191"/>
        <end position="253"/>
    </location>
</feature>